<feature type="region of interest" description="Disordered" evidence="4">
    <location>
        <begin position="124"/>
        <end position="167"/>
    </location>
</feature>
<dbReference type="InterPro" id="IPR036388">
    <property type="entry name" value="WH-like_DNA-bd_sf"/>
</dbReference>
<dbReference type="InterPro" id="IPR001845">
    <property type="entry name" value="HTH_ArsR_DNA-bd_dom"/>
</dbReference>
<evidence type="ECO:0000259" key="5">
    <source>
        <dbReference type="SMART" id="SM00418"/>
    </source>
</evidence>
<sequence length="167" mass="17574">MPHPRAVDDPEFAPNLFARRAVVLHTAGACPARGMARPAARPGGTMRKLLSRDLSALLGATRAAVLEAVADGGSTTELALRLGISPSSASEHAAVLRGAGLITSTRTRNQVRHRLTPLGAALLGLESPPRPATDQTPLTLDPKTAITHNRHRPELAHATAHLGDRPR</sequence>
<dbReference type="Gene3D" id="1.10.10.10">
    <property type="entry name" value="Winged helix-like DNA-binding domain superfamily/Winged helix DNA-binding domain"/>
    <property type="match status" value="1"/>
</dbReference>
<dbReference type="GO" id="GO:0003677">
    <property type="term" value="F:DNA binding"/>
    <property type="evidence" value="ECO:0007669"/>
    <property type="project" value="UniProtKB-KW"/>
</dbReference>
<dbReference type="SMART" id="SM00418">
    <property type="entry name" value="HTH_ARSR"/>
    <property type="match status" value="1"/>
</dbReference>
<accession>A0A516NW25</accession>
<evidence type="ECO:0000313" key="6">
    <source>
        <dbReference type="EMBL" id="QDP83088.1"/>
    </source>
</evidence>
<dbReference type="EMBL" id="CP041695">
    <property type="protein sequence ID" value="QDP83088.1"/>
    <property type="molecule type" value="Genomic_DNA"/>
</dbReference>
<dbReference type="Pfam" id="PF12840">
    <property type="entry name" value="HTH_20"/>
    <property type="match status" value="1"/>
</dbReference>
<evidence type="ECO:0000256" key="4">
    <source>
        <dbReference type="SAM" id="MobiDB-lite"/>
    </source>
</evidence>
<dbReference type="KEGG" id="nod:FOH10_34605"/>
<dbReference type="AlphaFoldDB" id="A0A516NW25"/>
<dbReference type="InterPro" id="IPR036390">
    <property type="entry name" value="WH_DNA-bd_sf"/>
</dbReference>
<evidence type="ECO:0000313" key="7">
    <source>
        <dbReference type="Proteomes" id="UP000317039"/>
    </source>
</evidence>
<dbReference type="PANTHER" id="PTHR43132">
    <property type="entry name" value="ARSENICAL RESISTANCE OPERON REPRESSOR ARSR-RELATED"/>
    <property type="match status" value="1"/>
</dbReference>
<keyword evidence="1" id="KW-0805">Transcription regulation</keyword>
<keyword evidence="2" id="KW-0238">DNA-binding</keyword>
<dbReference type="GO" id="GO:0003700">
    <property type="term" value="F:DNA-binding transcription factor activity"/>
    <property type="evidence" value="ECO:0007669"/>
    <property type="project" value="InterPro"/>
</dbReference>
<reference evidence="6 7" key="1">
    <citation type="submission" date="2019-07" db="EMBL/GenBank/DDBJ databases">
        <title>Complete Genome Sequence and Methylome Analysis of Nocardia otitidis-caviarum NEB252.</title>
        <authorList>
            <person name="Fomenkov A."/>
            <person name="Anton B.P."/>
            <person name="Vincze T."/>
            <person name="Roberts R.J."/>
        </authorList>
    </citation>
    <scope>NUCLEOTIDE SEQUENCE [LARGE SCALE GENOMIC DNA]</scope>
    <source>
        <strain evidence="6 7">NEB252</strain>
    </source>
</reference>
<dbReference type="PANTHER" id="PTHR43132:SF8">
    <property type="entry name" value="HTH-TYPE TRANSCRIPTIONAL REGULATOR KMTR"/>
    <property type="match status" value="1"/>
</dbReference>
<proteinExistence type="predicted"/>
<dbReference type="Proteomes" id="UP000317039">
    <property type="component" value="Chromosome"/>
</dbReference>
<organism evidence="6 7">
    <name type="scientific">Nocardia otitidiscaviarum</name>
    <dbReference type="NCBI Taxonomy" id="1823"/>
    <lineage>
        <taxon>Bacteria</taxon>
        <taxon>Bacillati</taxon>
        <taxon>Actinomycetota</taxon>
        <taxon>Actinomycetes</taxon>
        <taxon>Mycobacteriales</taxon>
        <taxon>Nocardiaceae</taxon>
        <taxon>Nocardia</taxon>
    </lineage>
</organism>
<protein>
    <submittedName>
        <fullName evidence="6">Winged helix-turn-helix transcriptional regulator</fullName>
    </submittedName>
</protein>
<name>A0A516NW25_9NOCA</name>
<gene>
    <name evidence="6" type="ORF">FOH10_34605</name>
</gene>
<evidence type="ECO:0000256" key="2">
    <source>
        <dbReference type="ARBA" id="ARBA00023125"/>
    </source>
</evidence>
<keyword evidence="3" id="KW-0804">Transcription</keyword>
<dbReference type="CDD" id="cd00090">
    <property type="entry name" value="HTH_ARSR"/>
    <property type="match status" value="1"/>
</dbReference>
<dbReference type="SUPFAM" id="SSF46785">
    <property type="entry name" value="Winged helix' DNA-binding domain"/>
    <property type="match status" value="1"/>
</dbReference>
<dbReference type="InterPro" id="IPR011991">
    <property type="entry name" value="ArsR-like_HTH"/>
</dbReference>
<feature type="domain" description="HTH arsR-type" evidence="5">
    <location>
        <begin position="52"/>
        <end position="127"/>
    </location>
</feature>
<evidence type="ECO:0000256" key="1">
    <source>
        <dbReference type="ARBA" id="ARBA00023015"/>
    </source>
</evidence>
<dbReference type="InterPro" id="IPR051011">
    <property type="entry name" value="Metal_resp_trans_reg"/>
</dbReference>
<evidence type="ECO:0000256" key="3">
    <source>
        <dbReference type="ARBA" id="ARBA00023163"/>
    </source>
</evidence>